<name>D6XUA0_BACIE</name>
<dbReference type="SUPFAM" id="SSF103190">
    <property type="entry name" value="Sensory domain-like"/>
    <property type="match status" value="1"/>
</dbReference>
<dbReference type="KEGG" id="bse:Bsel_1881"/>
<dbReference type="PANTHER" id="PTHR33121">
    <property type="entry name" value="CYCLIC DI-GMP PHOSPHODIESTERASE PDEF"/>
    <property type="match status" value="1"/>
</dbReference>
<dbReference type="GO" id="GO:0071111">
    <property type="term" value="F:cyclic-guanylate-specific phosphodiesterase activity"/>
    <property type="evidence" value="ECO:0007669"/>
    <property type="project" value="InterPro"/>
</dbReference>
<accession>D6XUA0</accession>
<evidence type="ECO:0000313" key="2">
    <source>
        <dbReference type="EMBL" id="ADH99386.1"/>
    </source>
</evidence>
<dbReference type="InterPro" id="IPR050706">
    <property type="entry name" value="Cyclic-di-GMP_PDE-like"/>
</dbReference>
<dbReference type="InterPro" id="IPR001633">
    <property type="entry name" value="EAL_dom"/>
</dbReference>
<organism evidence="2 3">
    <name type="scientific">Bacillus selenitireducens (strain ATCC 700615 / DSM 15326 / MLS10)</name>
    <dbReference type="NCBI Taxonomy" id="439292"/>
    <lineage>
        <taxon>Bacteria</taxon>
        <taxon>Bacillati</taxon>
        <taxon>Bacillota</taxon>
        <taxon>Bacilli</taxon>
        <taxon>Bacillales</taxon>
        <taxon>Bacillaceae</taxon>
        <taxon>Salisediminibacterium</taxon>
    </lineage>
</organism>
<dbReference type="InterPro" id="IPR035919">
    <property type="entry name" value="EAL_sf"/>
</dbReference>
<gene>
    <name evidence="2" type="ordered locus">Bsel_1881</name>
</gene>
<dbReference type="HOGENOM" id="CLU_2140829_0_0_9"/>
<proteinExistence type="predicted"/>
<dbReference type="Pfam" id="PF10388">
    <property type="entry name" value="YkuI_C"/>
    <property type="match status" value="1"/>
</dbReference>
<dbReference type="SUPFAM" id="SSF141868">
    <property type="entry name" value="EAL domain-like"/>
    <property type="match status" value="1"/>
</dbReference>
<reference evidence="2" key="1">
    <citation type="submission" date="2009-10" db="EMBL/GenBank/DDBJ databases">
        <title>Complete sequence of Bacillus selenitireducens MLS10.</title>
        <authorList>
            <consortium name="US DOE Joint Genome Institute"/>
            <person name="Lucas S."/>
            <person name="Copeland A."/>
            <person name="Lapidus A."/>
            <person name="Glavina del Rio T."/>
            <person name="Dalin E."/>
            <person name="Tice H."/>
            <person name="Bruce D."/>
            <person name="Goodwin L."/>
            <person name="Pitluck S."/>
            <person name="Sims D."/>
            <person name="Brettin T."/>
            <person name="Detter J.C."/>
            <person name="Han C."/>
            <person name="Larimer F."/>
            <person name="Land M."/>
            <person name="Hauser L."/>
            <person name="Kyrpides N."/>
            <person name="Ovchinnikova G."/>
            <person name="Stolz J."/>
        </authorList>
    </citation>
    <scope>NUCLEOTIDE SEQUENCE [LARGE SCALE GENOMIC DNA]</scope>
    <source>
        <strain evidence="2">MLS10</strain>
    </source>
</reference>
<dbReference type="EMBL" id="CP001791">
    <property type="protein sequence ID" value="ADH99386.1"/>
    <property type="molecule type" value="Genomic_DNA"/>
</dbReference>
<dbReference type="PROSITE" id="PS50883">
    <property type="entry name" value="EAL"/>
    <property type="match status" value="1"/>
</dbReference>
<sequence length="401" mass="47537">MDPIEVMDHIDDVRPYFQPVFNTEEYRVIGYEVLARMKVDGRDVSLAPFFLDPEIPSEYKWEVDQKIHDLAVKEMLSWGSDEKLFFNLDLQTLLDLDCVEELMEAFQRYEKKGLSPERVVFEFRVAGFEDQSDVTHMFLYMKATGFRISIDDIKLDDTNLDHFSKLEPTYLKIDLSDLRSGKDPNMYRDILNALALFSRKIGATLHFTGIQEKYQLLNAWKYGGRYLQGFYLKMPMPERVEPLDVKPVLQSHIHSFIVARQGKLSKQIAFMKEIEQKLKKKGLPKQHDQLLRELTGIMDNISFRMYISDDLGNQVSANWMKTTTNSWIADESARGKNWSWRTYFLDHIMQMKYRNVGMLSDKYRDIKTNEFIRTYSYPLDEEYYLFIDIDPSYLFEHDWLH</sequence>
<dbReference type="Gene3D" id="3.20.20.450">
    <property type="entry name" value="EAL domain"/>
    <property type="match status" value="1"/>
</dbReference>
<dbReference type="Pfam" id="PF00563">
    <property type="entry name" value="EAL"/>
    <property type="match status" value="1"/>
</dbReference>
<dbReference type="Proteomes" id="UP000000271">
    <property type="component" value="Chromosome"/>
</dbReference>
<feature type="domain" description="EAL" evidence="1">
    <location>
        <begin position="1"/>
        <end position="249"/>
    </location>
</feature>
<dbReference type="AlphaFoldDB" id="D6XUA0"/>
<dbReference type="eggNOG" id="COG2200">
    <property type="taxonomic scope" value="Bacteria"/>
</dbReference>
<dbReference type="InterPro" id="IPR029151">
    <property type="entry name" value="Sensor-like_sf"/>
</dbReference>
<evidence type="ECO:0000259" key="1">
    <source>
        <dbReference type="PROSITE" id="PS50883"/>
    </source>
</evidence>
<dbReference type="PANTHER" id="PTHR33121:SF82">
    <property type="entry name" value="SIGNAL TRANSDUCTION PROTEIN CONTAINING A EAL DOMAIN"/>
    <property type="match status" value="1"/>
</dbReference>
<dbReference type="STRING" id="439292.Bsel_1881"/>
<protein>
    <submittedName>
        <fullName evidence="2">Diguanylate phosphodiesterase</fullName>
    </submittedName>
</protein>
<dbReference type="SMART" id="SM00052">
    <property type="entry name" value="EAL"/>
    <property type="match status" value="1"/>
</dbReference>
<dbReference type="InterPro" id="IPR018842">
    <property type="entry name" value="YkuI_C"/>
</dbReference>
<dbReference type="CDD" id="cd01948">
    <property type="entry name" value="EAL"/>
    <property type="match status" value="1"/>
</dbReference>
<keyword evidence="3" id="KW-1185">Reference proteome</keyword>
<dbReference type="Gene3D" id="3.30.450.20">
    <property type="entry name" value="PAS domain"/>
    <property type="match status" value="1"/>
</dbReference>
<evidence type="ECO:0000313" key="3">
    <source>
        <dbReference type="Proteomes" id="UP000000271"/>
    </source>
</evidence>